<evidence type="ECO:0000313" key="8">
    <source>
        <dbReference type="Proteomes" id="UP001501337"/>
    </source>
</evidence>
<dbReference type="InterPro" id="IPR029052">
    <property type="entry name" value="Metallo-depent_PP-like"/>
</dbReference>
<dbReference type="CDD" id="cd07402">
    <property type="entry name" value="MPP_GpdQ"/>
    <property type="match status" value="1"/>
</dbReference>
<dbReference type="Gene3D" id="3.60.21.10">
    <property type="match status" value="1"/>
</dbReference>
<reference evidence="8" key="1">
    <citation type="journal article" date="2019" name="Int. J. Syst. Evol. Microbiol.">
        <title>The Global Catalogue of Microorganisms (GCM) 10K type strain sequencing project: providing services to taxonomists for standard genome sequencing and annotation.</title>
        <authorList>
            <consortium name="The Broad Institute Genomics Platform"/>
            <consortium name="The Broad Institute Genome Sequencing Center for Infectious Disease"/>
            <person name="Wu L."/>
            <person name="Ma J."/>
        </authorList>
    </citation>
    <scope>NUCLEOTIDE SEQUENCE [LARGE SCALE GENOMIC DNA]</scope>
    <source>
        <strain evidence="8">JCM 17555</strain>
    </source>
</reference>
<gene>
    <name evidence="7" type="primary">cpdA</name>
    <name evidence="7" type="ORF">GCM10022278_25600</name>
</gene>
<evidence type="ECO:0000259" key="6">
    <source>
        <dbReference type="Pfam" id="PF00149"/>
    </source>
</evidence>
<organism evidence="7 8">
    <name type="scientific">Allohahella marinimesophila</name>
    <dbReference type="NCBI Taxonomy" id="1054972"/>
    <lineage>
        <taxon>Bacteria</taxon>
        <taxon>Pseudomonadati</taxon>
        <taxon>Pseudomonadota</taxon>
        <taxon>Gammaproteobacteria</taxon>
        <taxon>Oceanospirillales</taxon>
        <taxon>Hahellaceae</taxon>
        <taxon>Allohahella</taxon>
    </lineage>
</organism>
<dbReference type="Proteomes" id="UP001501337">
    <property type="component" value="Unassembled WGS sequence"/>
</dbReference>
<evidence type="ECO:0000256" key="2">
    <source>
        <dbReference type="ARBA" id="ARBA00022801"/>
    </source>
</evidence>
<keyword evidence="1" id="KW-0479">Metal-binding</keyword>
<accession>A0ABP7PJT6</accession>
<feature type="compositionally biased region" description="Basic and acidic residues" evidence="5">
    <location>
        <begin position="1"/>
        <end position="11"/>
    </location>
</feature>
<dbReference type="NCBIfam" id="NF008359">
    <property type="entry name" value="PRK11148.1"/>
    <property type="match status" value="1"/>
</dbReference>
<feature type="domain" description="Calcineurin-like phosphoesterase" evidence="6">
    <location>
        <begin position="31"/>
        <end position="220"/>
    </location>
</feature>
<dbReference type="PANTHER" id="PTHR42988:SF2">
    <property type="entry name" value="CYCLIC NUCLEOTIDE PHOSPHODIESTERASE CBUA0032-RELATED"/>
    <property type="match status" value="1"/>
</dbReference>
<keyword evidence="3" id="KW-0408">Iron</keyword>
<comment type="caution">
    <text evidence="7">The sequence shown here is derived from an EMBL/GenBank/DDBJ whole genome shotgun (WGS) entry which is preliminary data.</text>
</comment>
<dbReference type="EMBL" id="BAABBO010000011">
    <property type="protein sequence ID" value="GAA3966619.1"/>
    <property type="molecule type" value="Genomic_DNA"/>
</dbReference>
<dbReference type="RefSeq" id="WP_344806959.1">
    <property type="nucleotide sequence ID" value="NZ_BAABBO010000011.1"/>
</dbReference>
<evidence type="ECO:0000256" key="3">
    <source>
        <dbReference type="ARBA" id="ARBA00023004"/>
    </source>
</evidence>
<dbReference type="SUPFAM" id="SSF56300">
    <property type="entry name" value="Metallo-dependent phosphatases"/>
    <property type="match status" value="1"/>
</dbReference>
<feature type="region of interest" description="Disordered" evidence="5">
    <location>
        <begin position="1"/>
        <end position="27"/>
    </location>
</feature>
<proteinExistence type="inferred from homology"/>
<evidence type="ECO:0000256" key="4">
    <source>
        <dbReference type="ARBA" id="ARBA00025742"/>
    </source>
</evidence>
<name>A0ABP7PJT6_9GAMM</name>
<evidence type="ECO:0000313" key="7">
    <source>
        <dbReference type="EMBL" id="GAA3966619.1"/>
    </source>
</evidence>
<keyword evidence="8" id="KW-1185">Reference proteome</keyword>
<comment type="similarity">
    <text evidence="4">Belongs to the cyclic nucleotide phosphodiesterase class-III family.</text>
</comment>
<keyword evidence="2" id="KW-0378">Hydrolase</keyword>
<dbReference type="InterPro" id="IPR026575">
    <property type="entry name" value="GpdQ/CpdA-like"/>
</dbReference>
<feature type="compositionally biased region" description="Polar residues" evidence="5">
    <location>
        <begin position="15"/>
        <end position="24"/>
    </location>
</feature>
<dbReference type="Pfam" id="PF00149">
    <property type="entry name" value="Metallophos"/>
    <property type="match status" value="1"/>
</dbReference>
<dbReference type="PANTHER" id="PTHR42988">
    <property type="entry name" value="PHOSPHOHYDROLASE"/>
    <property type="match status" value="1"/>
</dbReference>
<evidence type="ECO:0000256" key="5">
    <source>
        <dbReference type="SAM" id="MobiDB-lite"/>
    </source>
</evidence>
<evidence type="ECO:0000256" key="1">
    <source>
        <dbReference type="ARBA" id="ARBA00022723"/>
    </source>
</evidence>
<dbReference type="InterPro" id="IPR004843">
    <property type="entry name" value="Calcineurin-like_PHP"/>
</dbReference>
<dbReference type="InterPro" id="IPR050884">
    <property type="entry name" value="CNP_phosphodiesterase-III"/>
</dbReference>
<protein>
    <submittedName>
        <fullName evidence="7">3',5'-cyclic-AMP phosphodiesterase</fullName>
    </submittedName>
</protein>
<sequence>MTLETRPDANDPHPYQTTRDSQSPGAAARPLRIVQISDPHLCETHDGTLLGLKTHDSLDAVLALVDDDASTPDLIIATGDITQDRSREAYADFCQQIARFGCPVVWIPGNHDDADMMAEVAPFPELQSKTFVIGDWKFIFLNTAVPGKVYGRLAAEELQLLQSELDNAVQPHIAVCLHHHPITIRSRWLDKIGLRNADDFFAVTDRCDKVRAIVWGHIHQEIDELRNNVRMLASPSTCVQFKPESGSFAVGEQAPGYRWFDLFPDGRIETQVERADHIDFVIDMNSKGY</sequence>